<feature type="transmembrane region" description="Helical" evidence="1">
    <location>
        <begin position="16"/>
        <end position="35"/>
    </location>
</feature>
<feature type="transmembrane region" description="Helical" evidence="1">
    <location>
        <begin position="194"/>
        <end position="216"/>
    </location>
</feature>
<sequence>MWQKLYNQLIEYPIDFISHFGSLLPIFVGLINYRIIAKEHRIGILLFAFYFIKDTYSLWLSLHSTSSLHVQNIQAIIELILIGVLYNASFPTKDKKSLVAVLTCLSIPLLFFFYRHDAVSAEILSIFRIFSITICLVYFNNLIARMVVRDILTYSMFWITSGLLMYTAGTFFIFLFGEYIFSPKEVISDEVFDFFWNVSQLLFTLFCLFFALGLWFSKYDRKNIF</sequence>
<feature type="transmembrane region" description="Helical" evidence="1">
    <location>
        <begin position="68"/>
        <end position="86"/>
    </location>
</feature>
<dbReference type="RefSeq" id="WP_381523012.1">
    <property type="nucleotide sequence ID" value="NZ_JBHULN010000006.1"/>
</dbReference>
<keyword evidence="1" id="KW-0472">Membrane</keyword>
<name>A0ABW5M438_9BACT</name>
<gene>
    <name evidence="2" type="ORF">ACFSUS_12440</name>
</gene>
<keyword evidence="1" id="KW-0812">Transmembrane</keyword>
<organism evidence="2 3">
    <name type="scientific">Spirosoma soli</name>
    <dbReference type="NCBI Taxonomy" id="1770529"/>
    <lineage>
        <taxon>Bacteria</taxon>
        <taxon>Pseudomonadati</taxon>
        <taxon>Bacteroidota</taxon>
        <taxon>Cytophagia</taxon>
        <taxon>Cytophagales</taxon>
        <taxon>Cytophagaceae</taxon>
        <taxon>Spirosoma</taxon>
    </lineage>
</organism>
<accession>A0ABW5M438</accession>
<feature type="transmembrane region" description="Helical" evidence="1">
    <location>
        <begin position="98"/>
        <end position="114"/>
    </location>
</feature>
<dbReference type="Proteomes" id="UP001597469">
    <property type="component" value="Unassembled WGS sequence"/>
</dbReference>
<feature type="transmembrane region" description="Helical" evidence="1">
    <location>
        <begin position="151"/>
        <end position="174"/>
    </location>
</feature>
<dbReference type="EMBL" id="JBHULN010000006">
    <property type="protein sequence ID" value="MFD2571449.1"/>
    <property type="molecule type" value="Genomic_DNA"/>
</dbReference>
<protein>
    <submittedName>
        <fullName evidence="2">Uncharacterized protein</fullName>
    </submittedName>
</protein>
<reference evidence="3" key="1">
    <citation type="journal article" date="2019" name="Int. J. Syst. Evol. Microbiol.">
        <title>The Global Catalogue of Microorganisms (GCM) 10K type strain sequencing project: providing services to taxonomists for standard genome sequencing and annotation.</title>
        <authorList>
            <consortium name="The Broad Institute Genomics Platform"/>
            <consortium name="The Broad Institute Genome Sequencing Center for Infectious Disease"/>
            <person name="Wu L."/>
            <person name="Ma J."/>
        </authorList>
    </citation>
    <scope>NUCLEOTIDE SEQUENCE [LARGE SCALE GENOMIC DNA]</scope>
    <source>
        <strain evidence="3">KCTC 42805</strain>
    </source>
</reference>
<feature type="transmembrane region" description="Helical" evidence="1">
    <location>
        <begin position="120"/>
        <end position="139"/>
    </location>
</feature>
<feature type="transmembrane region" description="Helical" evidence="1">
    <location>
        <begin position="42"/>
        <end position="62"/>
    </location>
</feature>
<comment type="caution">
    <text evidence="2">The sequence shown here is derived from an EMBL/GenBank/DDBJ whole genome shotgun (WGS) entry which is preliminary data.</text>
</comment>
<proteinExistence type="predicted"/>
<evidence type="ECO:0000313" key="2">
    <source>
        <dbReference type="EMBL" id="MFD2571449.1"/>
    </source>
</evidence>
<evidence type="ECO:0000256" key="1">
    <source>
        <dbReference type="SAM" id="Phobius"/>
    </source>
</evidence>
<evidence type="ECO:0000313" key="3">
    <source>
        <dbReference type="Proteomes" id="UP001597469"/>
    </source>
</evidence>
<keyword evidence="1" id="KW-1133">Transmembrane helix</keyword>
<keyword evidence="3" id="KW-1185">Reference proteome</keyword>